<sequence length="128" mass="14672">MLWKIWNNRNSFVFRHLQEQLSTTYQEALDYLHSYKQAQGKQPKCAQDDTTIITWTPSKACQFKLNVDGAVSAKEEKIGAWALVRSSTGQIIAAFAKSNHGMMQPRNAEVWALLQALLWCQNNHILIH</sequence>
<dbReference type="PANTHER" id="PTHR47074:SF11">
    <property type="entry name" value="REVERSE TRANSCRIPTASE-LIKE PROTEIN"/>
    <property type="match status" value="1"/>
</dbReference>
<dbReference type="AlphaFoldDB" id="A0A7J6I3D3"/>
<dbReference type="PANTHER" id="PTHR47074">
    <property type="entry name" value="BNAC02G40300D PROTEIN"/>
    <property type="match status" value="1"/>
</dbReference>
<dbReference type="EMBL" id="JAATIQ010000009">
    <property type="protein sequence ID" value="KAF4402072.1"/>
    <property type="molecule type" value="Genomic_DNA"/>
</dbReference>
<gene>
    <name evidence="2" type="ORF">G4B88_017584</name>
</gene>
<dbReference type="InterPro" id="IPR036397">
    <property type="entry name" value="RNaseH_sf"/>
</dbReference>
<proteinExistence type="predicted"/>
<evidence type="ECO:0000259" key="1">
    <source>
        <dbReference type="Pfam" id="PF13456"/>
    </source>
</evidence>
<dbReference type="Pfam" id="PF13456">
    <property type="entry name" value="RVT_3"/>
    <property type="match status" value="1"/>
</dbReference>
<protein>
    <recommendedName>
        <fullName evidence="1">RNase H type-1 domain-containing protein</fullName>
    </recommendedName>
</protein>
<dbReference type="InterPro" id="IPR052929">
    <property type="entry name" value="RNase_H-like_EbsB-rel"/>
</dbReference>
<evidence type="ECO:0000313" key="2">
    <source>
        <dbReference type="EMBL" id="KAF4402072.1"/>
    </source>
</evidence>
<name>A0A7J6I3D3_CANSA</name>
<dbReference type="InterPro" id="IPR002156">
    <property type="entry name" value="RNaseH_domain"/>
</dbReference>
<dbReference type="GO" id="GO:0003676">
    <property type="term" value="F:nucleic acid binding"/>
    <property type="evidence" value="ECO:0007669"/>
    <property type="project" value="InterPro"/>
</dbReference>
<accession>A0A7J6I3D3</accession>
<comment type="caution">
    <text evidence="2">The sequence shown here is derived from an EMBL/GenBank/DDBJ whole genome shotgun (WGS) entry which is preliminary data.</text>
</comment>
<dbReference type="Proteomes" id="UP000583929">
    <property type="component" value="Unassembled WGS sequence"/>
</dbReference>
<organism evidence="2 3">
    <name type="scientific">Cannabis sativa</name>
    <name type="common">Hemp</name>
    <name type="synonym">Marijuana</name>
    <dbReference type="NCBI Taxonomy" id="3483"/>
    <lineage>
        <taxon>Eukaryota</taxon>
        <taxon>Viridiplantae</taxon>
        <taxon>Streptophyta</taxon>
        <taxon>Embryophyta</taxon>
        <taxon>Tracheophyta</taxon>
        <taxon>Spermatophyta</taxon>
        <taxon>Magnoliopsida</taxon>
        <taxon>eudicotyledons</taxon>
        <taxon>Gunneridae</taxon>
        <taxon>Pentapetalae</taxon>
        <taxon>rosids</taxon>
        <taxon>fabids</taxon>
        <taxon>Rosales</taxon>
        <taxon>Cannabaceae</taxon>
        <taxon>Cannabis</taxon>
    </lineage>
</organism>
<dbReference type="GO" id="GO:0004523">
    <property type="term" value="F:RNA-DNA hybrid ribonuclease activity"/>
    <property type="evidence" value="ECO:0007669"/>
    <property type="project" value="InterPro"/>
</dbReference>
<reference evidence="2 3" key="1">
    <citation type="journal article" date="2020" name="bioRxiv">
        <title>Sequence and annotation of 42 cannabis genomes reveals extensive copy number variation in cannabinoid synthesis and pathogen resistance genes.</title>
        <authorList>
            <person name="Mckernan K.J."/>
            <person name="Helbert Y."/>
            <person name="Kane L.T."/>
            <person name="Ebling H."/>
            <person name="Zhang L."/>
            <person name="Liu B."/>
            <person name="Eaton Z."/>
            <person name="Mclaughlin S."/>
            <person name="Kingan S."/>
            <person name="Baybayan P."/>
            <person name="Concepcion G."/>
            <person name="Jordan M."/>
            <person name="Riva A."/>
            <person name="Barbazuk W."/>
            <person name="Harkins T."/>
        </authorList>
    </citation>
    <scope>NUCLEOTIDE SEQUENCE [LARGE SCALE GENOMIC DNA]</scope>
    <source>
        <strain evidence="3">cv. Jamaican Lion 4</strain>
        <tissue evidence="2">Leaf</tissue>
    </source>
</reference>
<dbReference type="Gene3D" id="3.30.420.10">
    <property type="entry name" value="Ribonuclease H-like superfamily/Ribonuclease H"/>
    <property type="match status" value="1"/>
</dbReference>
<keyword evidence="3" id="KW-1185">Reference proteome</keyword>
<evidence type="ECO:0000313" key="3">
    <source>
        <dbReference type="Proteomes" id="UP000583929"/>
    </source>
</evidence>
<feature type="domain" description="RNase H type-1" evidence="1">
    <location>
        <begin position="66"/>
        <end position="124"/>
    </location>
</feature>